<dbReference type="AlphaFoldDB" id="A0A347ZPS8"/>
<dbReference type="RefSeq" id="WP_158674949.1">
    <property type="nucleotide sequence ID" value="NZ_AP018437.1"/>
</dbReference>
<dbReference type="PANTHER" id="PTHR43611">
    <property type="entry name" value="ALPHA-D-GLUCOSE 1-PHOSPHATE PHOSPHATASE"/>
    <property type="match status" value="1"/>
</dbReference>
<evidence type="ECO:0000313" key="2">
    <source>
        <dbReference type="Proteomes" id="UP000256388"/>
    </source>
</evidence>
<name>A0A347ZPS8_9CHLR</name>
<dbReference type="Proteomes" id="UP000256388">
    <property type="component" value="Unassembled WGS sequence"/>
</dbReference>
<gene>
    <name evidence="1" type="ORF">DFR64_3024</name>
</gene>
<dbReference type="InterPro" id="IPR023214">
    <property type="entry name" value="HAD_sf"/>
</dbReference>
<accession>A0A347ZPS8</accession>
<protein>
    <submittedName>
        <fullName evidence="1">HAD superfamily hydrolase (TIGR01509 family)</fullName>
    </submittedName>
</protein>
<keyword evidence="1" id="KW-0378">Hydrolase</keyword>
<dbReference type="InterPro" id="IPR036412">
    <property type="entry name" value="HAD-like_sf"/>
</dbReference>
<dbReference type="EMBL" id="QUMS01000006">
    <property type="protein sequence ID" value="REG04676.1"/>
    <property type="molecule type" value="Genomic_DNA"/>
</dbReference>
<dbReference type="OrthoDB" id="9795007at2"/>
<dbReference type="PANTHER" id="PTHR43611:SF3">
    <property type="entry name" value="FLAVIN MONONUCLEOTIDE HYDROLASE 1, CHLOROPLATIC"/>
    <property type="match status" value="1"/>
</dbReference>
<evidence type="ECO:0000313" key="1">
    <source>
        <dbReference type="EMBL" id="REG04676.1"/>
    </source>
</evidence>
<dbReference type="SFLD" id="SFLDG01129">
    <property type="entry name" value="C1.5:_HAD__Beta-PGM__Phosphata"/>
    <property type="match status" value="1"/>
</dbReference>
<dbReference type="NCBIfam" id="TIGR01509">
    <property type="entry name" value="HAD-SF-IA-v3"/>
    <property type="match status" value="1"/>
</dbReference>
<reference evidence="1 2" key="1">
    <citation type="submission" date="2018-08" db="EMBL/GenBank/DDBJ databases">
        <title>Genomic Encyclopedia of Type Strains, Phase IV (KMG-IV): sequencing the most valuable type-strain genomes for metagenomic binning, comparative biology and taxonomic classification.</title>
        <authorList>
            <person name="Goeker M."/>
        </authorList>
    </citation>
    <scope>NUCLEOTIDE SEQUENCE [LARGE SCALE GENOMIC DNA]</scope>
    <source>
        <strain evidence="1 2">DSM 23923</strain>
    </source>
</reference>
<dbReference type="Gene3D" id="3.40.50.1000">
    <property type="entry name" value="HAD superfamily/HAD-like"/>
    <property type="match status" value="1"/>
</dbReference>
<keyword evidence="2" id="KW-1185">Reference proteome</keyword>
<dbReference type="SFLD" id="SFLDS00003">
    <property type="entry name" value="Haloacid_Dehalogenase"/>
    <property type="match status" value="1"/>
</dbReference>
<sequence>MIKLLVWDLAGVLLHTVKGTFESLLAERLDVPEQAVYDAIRSETNNRWDLGEIDDPCYYTWMLEYLGQPLSKMPIVEKFVRDDFYVHPQMLAAIRDYHKRYPTVLLTNFPSHLHEFLRTVWNIEGTFDHVIASCDVKLLKPDPRMYQYALDQAGCRAEEAVFIDDREGNVQGAQSIGMRGIVFQNPEQAIADLNALLAEK</sequence>
<comment type="caution">
    <text evidence="1">The sequence shown here is derived from an EMBL/GenBank/DDBJ whole genome shotgun (WGS) entry which is preliminary data.</text>
</comment>
<dbReference type="Pfam" id="PF00702">
    <property type="entry name" value="Hydrolase"/>
    <property type="match status" value="1"/>
</dbReference>
<organism evidence="1 2">
    <name type="scientific">Pelolinea submarina</name>
    <dbReference type="NCBI Taxonomy" id="913107"/>
    <lineage>
        <taxon>Bacteria</taxon>
        <taxon>Bacillati</taxon>
        <taxon>Chloroflexota</taxon>
        <taxon>Anaerolineae</taxon>
        <taxon>Anaerolineales</taxon>
        <taxon>Anaerolineaceae</taxon>
        <taxon>Pelolinea</taxon>
    </lineage>
</organism>
<dbReference type="GO" id="GO:0016787">
    <property type="term" value="F:hydrolase activity"/>
    <property type="evidence" value="ECO:0007669"/>
    <property type="project" value="UniProtKB-KW"/>
</dbReference>
<proteinExistence type="predicted"/>
<dbReference type="CDD" id="cd02603">
    <property type="entry name" value="HAD_sEH-N_like"/>
    <property type="match status" value="1"/>
</dbReference>
<dbReference type="SUPFAM" id="SSF56784">
    <property type="entry name" value="HAD-like"/>
    <property type="match status" value="1"/>
</dbReference>
<dbReference type="InterPro" id="IPR006439">
    <property type="entry name" value="HAD-SF_hydro_IA"/>
</dbReference>